<evidence type="ECO:0000313" key="5">
    <source>
        <dbReference type="EMBL" id="SQI27886.1"/>
    </source>
</evidence>
<dbReference type="GO" id="GO:0046872">
    <property type="term" value="F:metal ion binding"/>
    <property type="evidence" value="ECO:0007669"/>
    <property type="project" value="UniProtKB-KW"/>
</dbReference>
<evidence type="ECO:0000313" key="6">
    <source>
        <dbReference type="Proteomes" id="UP000248731"/>
    </source>
</evidence>
<dbReference type="AlphaFoldDB" id="A0A2X4TKB6"/>
<keyword evidence="3" id="KW-0170">Cobalt</keyword>
<dbReference type="PANTHER" id="PTHR45833:SF1">
    <property type="entry name" value="METHIONINE SYNTHASE"/>
    <property type="match status" value="1"/>
</dbReference>
<dbReference type="Gene3D" id="3.20.20.20">
    <property type="entry name" value="Dihydropteroate synthase-like"/>
    <property type="match status" value="1"/>
</dbReference>
<dbReference type="EC" id="2.1.1.13" evidence="5"/>
<dbReference type="Proteomes" id="UP000248731">
    <property type="component" value="Chromosome 1"/>
</dbReference>
<organism evidence="5 6">
    <name type="scientific">Salmonella enterica subsp. arizonae</name>
    <dbReference type="NCBI Taxonomy" id="59203"/>
    <lineage>
        <taxon>Bacteria</taxon>
        <taxon>Pseudomonadati</taxon>
        <taxon>Pseudomonadota</taxon>
        <taxon>Gammaproteobacteria</taxon>
        <taxon>Enterobacterales</taxon>
        <taxon>Enterobacteriaceae</taxon>
        <taxon>Salmonella</taxon>
    </lineage>
</organism>
<dbReference type="Gene3D" id="1.10.1240.10">
    <property type="entry name" value="Methionine synthase domain"/>
    <property type="match status" value="1"/>
</dbReference>
<dbReference type="PANTHER" id="PTHR45833">
    <property type="entry name" value="METHIONINE SYNTHASE"/>
    <property type="match status" value="1"/>
</dbReference>
<keyword evidence="2" id="KW-0479">Metal-binding</keyword>
<dbReference type="GO" id="GO:0032259">
    <property type="term" value="P:methylation"/>
    <property type="evidence" value="ECO:0007669"/>
    <property type="project" value="UniProtKB-KW"/>
</dbReference>
<evidence type="ECO:0000259" key="4">
    <source>
        <dbReference type="PROSITE" id="PS51337"/>
    </source>
</evidence>
<evidence type="ECO:0000256" key="3">
    <source>
        <dbReference type="ARBA" id="ARBA00023285"/>
    </source>
</evidence>
<keyword evidence="5" id="KW-0489">Methyltransferase</keyword>
<feature type="domain" description="B12-binding N-terminal" evidence="4">
    <location>
        <begin position="46"/>
        <end position="87"/>
    </location>
</feature>
<sequence length="87" mass="10153">MMTCPPKLRDAVEDVILNRREDGTERLLELAEKYRGSKTDEAANAQQAEWRSWDVKKRLEYSLVKGITEFIEQDTEEARQQAAARLR</sequence>
<proteinExistence type="predicted"/>
<accession>A0A2X4TKB6</accession>
<dbReference type="EMBL" id="LS483466">
    <property type="protein sequence ID" value="SQI27886.1"/>
    <property type="molecule type" value="Genomic_DNA"/>
</dbReference>
<dbReference type="GO" id="GO:0008705">
    <property type="term" value="F:methionine synthase activity"/>
    <property type="evidence" value="ECO:0007669"/>
    <property type="project" value="UniProtKB-EC"/>
</dbReference>
<dbReference type="InterPro" id="IPR003759">
    <property type="entry name" value="Cbl-bd_cap"/>
</dbReference>
<dbReference type="InterPro" id="IPR036594">
    <property type="entry name" value="Meth_synthase_dom"/>
</dbReference>
<reference evidence="5 6" key="1">
    <citation type="submission" date="2018-06" db="EMBL/GenBank/DDBJ databases">
        <authorList>
            <consortium name="Pathogen Informatics"/>
            <person name="Doyle S."/>
        </authorList>
    </citation>
    <scope>NUCLEOTIDE SEQUENCE [LARGE SCALE GENOMIC DNA]</scope>
    <source>
        <strain evidence="5 6">NCTC7307</strain>
    </source>
</reference>
<dbReference type="PROSITE" id="PS51337">
    <property type="entry name" value="B12_BINDING_NTER"/>
    <property type="match status" value="1"/>
</dbReference>
<keyword evidence="1 5" id="KW-0808">Transferase</keyword>
<protein>
    <submittedName>
        <fullName evidence="5">B12-dependent methionine synthase</fullName>
        <ecNumber evidence="5">2.1.1.13</ecNumber>
    </submittedName>
</protein>
<dbReference type="GO" id="GO:0050667">
    <property type="term" value="P:homocysteine metabolic process"/>
    <property type="evidence" value="ECO:0007669"/>
    <property type="project" value="TreeGrafter"/>
</dbReference>
<evidence type="ECO:0000256" key="1">
    <source>
        <dbReference type="ARBA" id="ARBA00022679"/>
    </source>
</evidence>
<evidence type="ECO:0000256" key="2">
    <source>
        <dbReference type="ARBA" id="ARBA00022723"/>
    </source>
</evidence>
<gene>
    <name evidence="5" type="primary">metH_2</name>
    <name evidence="5" type="ORF">NCTC7307_05300</name>
</gene>
<name>A0A2X4TKB6_SALER</name>
<dbReference type="InterPro" id="IPR011005">
    <property type="entry name" value="Dihydropteroate_synth-like_sf"/>
</dbReference>
<dbReference type="InterPro" id="IPR050554">
    <property type="entry name" value="Met_Synthase/Corrinoid"/>
</dbReference>
<dbReference type="GO" id="GO:0005829">
    <property type="term" value="C:cytosol"/>
    <property type="evidence" value="ECO:0007669"/>
    <property type="project" value="TreeGrafter"/>
</dbReference>
<dbReference type="GO" id="GO:0046653">
    <property type="term" value="P:tetrahydrofolate metabolic process"/>
    <property type="evidence" value="ECO:0007669"/>
    <property type="project" value="TreeGrafter"/>
</dbReference>
<keyword evidence="6" id="KW-1185">Reference proteome</keyword>